<dbReference type="GO" id="GO:0003723">
    <property type="term" value="F:RNA binding"/>
    <property type="evidence" value="ECO:0007669"/>
    <property type="project" value="UniProtKB-KW"/>
</dbReference>
<dbReference type="PANTHER" id="PTHR23079:SF55">
    <property type="entry name" value="RNA-DIRECTED RNA POLYMERASE"/>
    <property type="match status" value="1"/>
</dbReference>
<dbReference type="GO" id="GO:0031380">
    <property type="term" value="C:nuclear RNA-directed RNA polymerase complex"/>
    <property type="evidence" value="ECO:0007669"/>
    <property type="project" value="TreeGrafter"/>
</dbReference>
<keyword evidence="1" id="KW-0694">RNA-binding</keyword>
<dbReference type="Proteomes" id="UP000447873">
    <property type="component" value="Unassembled WGS sequence"/>
</dbReference>
<dbReference type="GO" id="GO:0030422">
    <property type="term" value="P:siRNA processing"/>
    <property type="evidence" value="ECO:0007669"/>
    <property type="project" value="TreeGrafter"/>
</dbReference>
<keyword evidence="1" id="KW-0696">RNA-directed RNA polymerase</keyword>
<dbReference type="GO" id="GO:0003968">
    <property type="term" value="F:RNA-directed RNA polymerase activity"/>
    <property type="evidence" value="ECO:0007669"/>
    <property type="project" value="UniProtKB-KW"/>
</dbReference>
<evidence type="ECO:0000313" key="4">
    <source>
        <dbReference type="Proteomes" id="UP000447873"/>
    </source>
</evidence>
<protein>
    <recommendedName>
        <fullName evidence="1">RNA-dependent RNA polymerase</fullName>
        <ecNumber evidence="1">2.7.7.48</ecNumber>
    </recommendedName>
</protein>
<organism evidence="3 4">
    <name type="scientific">Venturia inaequalis</name>
    <name type="common">Apple scab fungus</name>
    <dbReference type="NCBI Taxonomy" id="5025"/>
    <lineage>
        <taxon>Eukaryota</taxon>
        <taxon>Fungi</taxon>
        <taxon>Dikarya</taxon>
        <taxon>Ascomycota</taxon>
        <taxon>Pezizomycotina</taxon>
        <taxon>Dothideomycetes</taxon>
        <taxon>Pleosporomycetidae</taxon>
        <taxon>Venturiales</taxon>
        <taxon>Venturiaceae</taxon>
        <taxon>Venturia</taxon>
    </lineage>
</organism>
<dbReference type="PANTHER" id="PTHR23079">
    <property type="entry name" value="RNA-DEPENDENT RNA POLYMERASE"/>
    <property type="match status" value="1"/>
</dbReference>
<dbReference type="InterPro" id="IPR007855">
    <property type="entry name" value="RDRP"/>
</dbReference>
<keyword evidence="1" id="KW-0548">Nucleotidyltransferase</keyword>
<evidence type="ECO:0000256" key="1">
    <source>
        <dbReference type="RuleBase" id="RU363098"/>
    </source>
</evidence>
<keyword evidence="1" id="KW-0808">Transferase</keyword>
<evidence type="ECO:0000313" key="3">
    <source>
        <dbReference type="EMBL" id="KAE9986510.1"/>
    </source>
</evidence>
<dbReference type="EMBL" id="WNWS01000029">
    <property type="protein sequence ID" value="KAE9986510.1"/>
    <property type="molecule type" value="Genomic_DNA"/>
</dbReference>
<gene>
    <name evidence="3" type="ORF">EG328_005396</name>
</gene>
<comment type="similarity">
    <text evidence="1">Belongs to the RdRP family.</text>
</comment>
<name>A0A8H3VD42_VENIN</name>
<dbReference type="AlphaFoldDB" id="A0A8H3VD42"/>
<feature type="domain" description="RDRP core" evidence="2">
    <location>
        <begin position="108"/>
        <end position="315"/>
    </location>
</feature>
<dbReference type="Pfam" id="PF05183">
    <property type="entry name" value="RdRP"/>
    <property type="match status" value="1"/>
</dbReference>
<reference evidence="3 4" key="1">
    <citation type="submission" date="2018-12" db="EMBL/GenBank/DDBJ databases">
        <title>Venturia inaequalis Genome Resource.</title>
        <authorList>
            <person name="Lichtner F.J."/>
        </authorList>
    </citation>
    <scope>NUCLEOTIDE SEQUENCE [LARGE SCALE GENOMIC DNA]</scope>
    <source>
        <strain evidence="3 4">120213</strain>
    </source>
</reference>
<comment type="catalytic activity">
    <reaction evidence="1">
        <text>RNA(n) + a ribonucleoside 5'-triphosphate = RNA(n+1) + diphosphate</text>
        <dbReference type="Rhea" id="RHEA:21248"/>
        <dbReference type="Rhea" id="RHEA-COMP:14527"/>
        <dbReference type="Rhea" id="RHEA-COMP:17342"/>
        <dbReference type="ChEBI" id="CHEBI:33019"/>
        <dbReference type="ChEBI" id="CHEBI:61557"/>
        <dbReference type="ChEBI" id="CHEBI:140395"/>
        <dbReference type="EC" id="2.7.7.48"/>
    </reaction>
</comment>
<dbReference type="InterPro" id="IPR057596">
    <property type="entry name" value="RDRP_core"/>
</dbReference>
<sequence>MSTPNPNIKMATFRTTLRSPIILEDSSWSFTAAGLPASQHTDAKGFIKLISVVSSAAKQQIDLSYTKAPLNRAISGFPLDKLALISFGDFRLRCPSKTGDGTTEPARPRECTDYIVRLLTAGVTINGVTYSFYGHSNSQLKSRSCFLYAAPRSDIANTINGLGDFSKIKSVAKKAKRIGLLFSSTKMGFDLPPERCEDIPEIQNKDYNFTDGCGLVSPALVQQAARAAQIIFRNQNYLPSVIQIRYRGYKGVLTLEPNLKGTILVQFRDSMRKFKDVKDLKLAVVDYSKLYAFGYLNDEVILLLHALGISDDILLAK</sequence>
<comment type="caution">
    <text evidence="3">The sequence shown here is derived from an EMBL/GenBank/DDBJ whole genome shotgun (WGS) entry which is preliminary data.</text>
</comment>
<dbReference type="EC" id="2.7.7.48" evidence="1"/>
<evidence type="ECO:0000259" key="2">
    <source>
        <dbReference type="Pfam" id="PF05183"/>
    </source>
</evidence>
<accession>A0A8H3VD42</accession>
<proteinExistence type="inferred from homology"/>